<keyword evidence="1" id="KW-1133">Transmembrane helix</keyword>
<keyword evidence="1" id="KW-0812">Transmembrane</keyword>
<accession>A0A8D8ZQL6</accession>
<proteinExistence type="predicted"/>
<reference evidence="2" key="1">
    <citation type="submission" date="2021-05" db="EMBL/GenBank/DDBJ databases">
        <authorList>
            <person name="Alioto T."/>
            <person name="Alioto T."/>
            <person name="Gomez Garrido J."/>
        </authorList>
    </citation>
    <scope>NUCLEOTIDE SEQUENCE</scope>
</reference>
<sequence length="103" mass="11709">MCSDSALLSVCFASAVAWRSMLSLIRNQVLGGDQTNPQRGRVEVEVVNFNKLKFLVLLLFVLVLFLICYVFCSVSQVSLCYQSLLRVSSEERILMLKFQQLKL</sequence>
<dbReference type="EMBL" id="HBUF01532028">
    <property type="protein sequence ID" value="CAG6752092.1"/>
    <property type="molecule type" value="Transcribed_RNA"/>
</dbReference>
<protein>
    <submittedName>
        <fullName evidence="2">Uncharacterized protein</fullName>
    </submittedName>
</protein>
<evidence type="ECO:0000256" key="1">
    <source>
        <dbReference type="SAM" id="Phobius"/>
    </source>
</evidence>
<dbReference type="EMBL" id="HBUF01532026">
    <property type="protein sequence ID" value="CAG6752089.1"/>
    <property type="molecule type" value="Transcribed_RNA"/>
</dbReference>
<organism evidence="2">
    <name type="scientific">Cacopsylla melanoneura</name>
    <dbReference type="NCBI Taxonomy" id="428564"/>
    <lineage>
        <taxon>Eukaryota</taxon>
        <taxon>Metazoa</taxon>
        <taxon>Ecdysozoa</taxon>
        <taxon>Arthropoda</taxon>
        <taxon>Hexapoda</taxon>
        <taxon>Insecta</taxon>
        <taxon>Pterygota</taxon>
        <taxon>Neoptera</taxon>
        <taxon>Paraneoptera</taxon>
        <taxon>Hemiptera</taxon>
        <taxon>Sternorrhyncha</taxon>
        <taxon>Psylloidea</taxon>
        <taxon>Psyllidae</taxon>
        <taxon>Psyllinae</taxon>
        <taxon>Cacopsylla</taxon>
    </lineage>
</organism>
<dbReference type="AlphaFoldDB" id="A0A8D8ZQL6"/>
<feature type="transmembrane region" description="Helical" evidence="1">
    <location>
        <begin position="55"/>
        <end position="81"/>
    </location>
</feature>
<keyword evidence="1" id="KW-0472">Membrane</keyword>
<name>A0A8D8ZQL6_9HEMI</name>
<evidence type="ECO:0000313" key="2">
    <source>
        <dbReference type="EMBL" id="CAG6752089.1"/>
    </source>
</evidence>